<dbReference type="Proteomes" id="UP000236291">
    <property type="component" value="Unassembled WGS sequence"/>
</dbReference>
<dbReference type="AlphaFoldDB" id="A0A2K3KHL9"/>
<accession>A0A2K3KHL9</accession>
<reference evidence="1 2" key="2">
    <citation type="journal article" date="2017" name="Front. Plant Sci.">
        <title>Gene Classification and Mining of Molecular Markers Useful in Red Clover (Trifolium pratense) Breeding.</title>
        <authorList>
            <person name="Istvanek J."/>
            <person name="Dluhosova J."/>
            <person name="Dluhos P."/>
            <person name="Patkova L."/>
            <person name="Nedelnik J."/>
            <person name="Repkova J."/>
        </authorList>
    </citation>
    <scope>NUCLEOTIDE SEQUENCE [LARGE SCALE GENOMIC DNA]</scope>
    <source>
        <strain evidence="2">cv. Tatra</strain>
        <tissue evidence="1">Young leaves</tissue>
    </source>
</reference>
<evidence type="ECO:0000313" key="1">
    <source>
        <dbReference type="EMBL" id="PNX65794.1"/>
    </source>
</evidence>
<comment type="caution">
    <text evidence="1">The sequence shown here is derived from an EMBL/GenBank/DDBJ whole genome shotgun (WGS) entry which is preliminary data.</text>
</comment>
<organism evidence="1 2">
    <name type="scientific">Trifolium pratense</name>
    <name type="common">Red clover</name>
    <dbReference type="NCBI Taxonomy" id="57577"/>
    <lineage>
        <taxon>Eukaryota</taxon>
        <taxon>Viridiplantae</taxon>
        <taxon>Streptophyta</taxon>
        <taxon>Embryophyta</taxon>
        <taxon>Tracheophyta</taxon>
        <taxon>Spermatophyta</taxon>
        <taxon>Magnoliopsida</taxon>
        <taxon>eudicotyledons</taxon>
        <taxon>Gunneridae</taxon>
        <taxon>Pentapetalae</taxon>
        <taxon>rosids</taxon>
        <taxon>fabids</taxon>
        <taxon>Fabales</taxon>
        <taxon>Fabaceae</taxon>
        <taxon>Papilionoideae</taxon>
        <taxon>50 kb inversion clade</taxon>
        <taxon>NPAAA clade</taxon>
        <taxon>Hologalegina</taxon>
        <taxon>IRL clade</taxon>
        <taxon>Trifolieae</taxon>
        <taxon>Trifolium</taxon>
    </lineage>
</organism>
<evidence type="ECO:0000313" key="2">
    <source>
        <dbReference type="Proteomes" id="UP000236291"/>
    </source>
</evidence>
<reference evidence="1 2" key="1">
    <citation type="journal article" date="2014" name="Am. J. Bot.">
        <title>Genome assembly and annotation for red clover (Trifolium pratense; Fabaceae).</title>
        <authorList>
            <person name="Istvanek J."/>
            <person name="Jaros M."/>
            <person name="Krenek A."/>
            <person name="Repkova J."/>
        </authorList>
    </citation>
    <scope>NUCLEOTIDE SEQUENCE [LARGE SCALE GENOMIC DNA]</scope>
    <source>
        <strain evidence="2">cv. Tatra</strain>
        <tissue evidence="1">Young leaves</tissue>
    </source>
</reference>
<dbReference type="EMBL" id="ASHM01184939">
    <property type="protein sequence ID" value="PNX65794.1"/>
    <property type="molecule type" value="Genomic_DNA"/>
</dbReference>
<feature type="non-terminal residue" evidence="1">
    <location>
        <position position="59"/>
    </location>
</feature>
<proteinExistence type="predicted"/>
<gene>
    <name evidence="1" type="ORF">L195_g062776</name>
</gene>
<sequence length="59" mass="6680">MIKHTLEYGFQRVLLEAKTTPQSPWLETVLVGKENGFFTLPQFIGVVDQRKCCSVKGPI</sequence>
<name>A0A2K3KHL9_TRIPR</name>
<protein>
    <submittedName>
        <fullName evidence="1">Uncharacterized protein</fullName>
    </submittedName>
</protein>